<sequence>MGGADGLGDDVDNIEKDANVRNDAQWDEREHAVHLERIESCAYHTELDATYAREYVAAWRRGFQEGWRQGTQAGEALARRECERGCRERADRSG</sequence>
<reference evidence="2 3" key="1">
    <citation type="submission" date="2022-07" db="EMBL/GenBank/DDBJ databases">
        <title>Genome-wide signatures of adaptation to extreme environments.</title>
        <authorList>
            <person name="Cho C.H."/>
            <person name="Yoon H.S."/>
        </authorList>
    </citation>
    <scope>NUCLEOTIDE SEQUENCE [LARGE SCALE GENOMIC DNA]</scope>
    <source>
        <strain evidence="2 3">DBV 063 E5</strain>
    </source>
</reference>
<dbReference type="AlphaFoldDB" id="A0AAV9J1Q2"/>
<name>A0AAV9J1Q2_CYACA</name>
<evidence type="ECO:0000313" key="3">
    <source>
        <dbReference type="Proteomes" id="UP001301350"/>
    </source>
</evidence>
<proteinExistence type="predicted"/>
<comment type="caution">
    <text evidence="2">The sequence shown here is derived from an EMBL/GenBank/DDBJ whole genome shotgun (WGS) entry which is preliminary data.</text>
</comment>
<evidence type="ECO:0000313" key="2">
    <source>
        <dbReference type="EMBL" id="KAK4538424.1"/>
    </source>
</evidence>
<dbReference type="EMBL" id="JANCYW010000017">
    <property type="protein sequence ID" value="KAK4538424.1"/>
    <property type="molecule type" value="Genomic_DNA"/>
</dbReference>
<feature type="region of interest" description="Disordered" evidence="1">
    <location>
        <begin position="1"/>
        <end position="25"/>
    </location>
</feature>
<evidence type="ECO:0008006" key="4">
    <source>
        <dbReference type="Google" id="ProtNLM"/>
    </source>
</evidence>
<evidence type="ECO:0000256" key="1">
    <source>
        <dbReference type="SAM" id="MobiDB-lite"/>
    </source>
</evidence>
<dbReference type="Proteomes" id="UP001301350">
    <property type="component" value="Unassembled WGS sequence"/>
</dbReference>
<accession>A0AAV9J1Q2</accession>
<keyword evidence="3" id="KW-1185">Reference proteome</keyword>
<feature type="compositionally biased region" description="Basic and acidic residues" evidence="1">
    <location>
        <begin position="13"/>
        <end position="25"/>
    </location>
</feature>
<protein>
    <recommendedName>
        <fullName evidence="4">Essential protein Yae1 N-terminal domain-containing protein</fullName>
    </recommendedName>
</protein>
<gene>
    <name evidence="2" type="ORF">CDCA_CDCA17G4449</name>
</gene>
<organism evidence="2 3">
    <name type="scientific">Cyanidium caldarium</name>
    <name type="common">Red alga</name>
    <dbReference type="NCBI Taxonomy" id="2771"/>
    <lineage>
        <taxon>Eukaryota</taxon>
        <taxon>Rhodophyta</taxon>
        <taxon>Bangiophyceae</taxon>
        <taxon>Cyanidiales</taxon>
        <taxon>Cyanidiaceae</taxon>
        <taxon>Cyanidium</taxon>
    </lineage>
</organism>